<evidence type="ECO:0000256" key="4">
    <source>
        <dbReference type="ARBA" id="ARBA00022595"/>
    </source>
</evidence>
<evidence type="ECO:0000256" key="5">
    <source>
        <dbReference type="ARBA" id="ARBA00022844"/>
    </source>
</evidence>
<dbReference type="Gene3D" id="2.60.120.20">
    <property type="match status" value="1"/>
</dbReference>
<dbReference type="InterPro" id="IPR004337">
    <property type="entry name" value="Astro_capsid_N"/>
</dbReference>
<evidence type="ECO:0000256" key="3">
    <source>
        <dbReference type="ARBA" id="ARBA00022570"/>
    </source>
</evidence>
<keyword evidence="8" id="KW-1160">Virus entry into host cell</keyword>
<evidence type="ECO:0000256" key="2">
    <source>
        <dbReference type="ARBA" id="ARBA00022561"/>
    </source>
</evidence>
<feature type="region of interest" description="Disordered" evidence="10">
    <location>
        <begin position="1"/>
        <end position="73"/>
    </location>
</feature>
<comment type="subcellular location">
    <subcellularLocation>
        <location evidence="1">Virion</location>
    </subcellularLocation>
</comment>
<keyword evidence="7" id="KW-1142">T=3 icosahedral capsid protein</keyword>
<dbReference type="GO" id="GO:0039617">
    <property type="term" value="C:T=3 icosahedral viral capsid"/>
    <property type="evidence" value="ECO:0007669"/>
    <property type="project" value="UniProtKB-KW"/>
</dbReference>
<keyword evidence="6" id="KW-1164">Virus endocytosis by host</keyword>
<evidence type="ECO:0000256" key="10">
    <source>
        <dbReference type="SAM" id="MobiDB-lite"/>
    </source>
</evidence>
<evidence type="ECO:0000259" key="11">
    <source>
        <dbReference type="Pfam" id="PF03115"/>
    </source>
</evidence>
<evidence type="ECO:0000256" key="9">
    <source>
        <dbReference type="ARBA" id="ARBA00045703"/>
    </source>
</evidence>
<evidence type="ECO:0000313" key="12">
    <source>
        <dbReference type="EMBL" id="ASM93476.1"/>
    </source>
</evidence>
<reference evidence="12" key="1">
    <citation type="journal article" date="2017" name="Ecol. Evol.">
        <title>Viral gut metagenomics of sympatric wild and domestic canids, and monitoring of viruses: Insights from an endangered wolf population.</title>
        <authorList>
            <person name="Conceicao-Neto N."/>
            <person name="Godinho R."/>
            <person name="Alvares F."/>
            <person name="Yinda C.K."/>
            <person name="Deboutte W."/>
            <person name="Zeller M."/>
            <person name="Laenen L."/>
            <person name="Heylen E."/>
            <person name="Roque S."/>
            <person name="Petrucci-Fonseca F."/>
            <person name="Santos N."/>
            <person name="Van Ranst M."/>
            <person name="Mesquita J.R."/>
            <person name="Matthijnssens J."/>
        </authorList>
    </citation>
    <scope>NUCLEOTIDE SEQUENCE</scope>
    <source>
        <strain evidence="12">15V010</strain>
    </source>
</reference>
<dbReference type="InterPro" id="IPR029053">
    <property type="entry name" value="Viral_coat"/>
</dbReference>
<evidence type="ECO:0000256" key="1">
    <source>
        <dbReference type="ARBA" id="ARBA00004328"/>
    </source>
</evidence>
<feature type="compositionally biased region" description="Basic residues" evidence="10">
    <location>
        <begin position="20"/>
        <end position="32"/>
    </location>
</feature>
<feature type="compositionally biased region" description="Polar residues" evidence="10">
    <location>
        <begin position="1"/>
        <end position="13"/>
    </location>
</feature>
<feature type="domain" description="Astrovirus capsid protein inner core" evidence="11">
    <location>
        <begin position="12"/>
        <end position="250"/>
    </location>
</feature>
<organism evidence="12">
    <name type="scientific">Porcine astrovirus 4/BEL/15V010</name>
    <dbReference type="NCBI Taxonomy" id="2017722"/>
    <lineage>
        <taxon>Viruses</taxon>
        <taxon>Riboviria</taxon>
        <taxon>Orthornavirae</taxon>
        <taxon>Pisuviricota</taxon>
        <taxon>Stelpaviricetes</taxon>
        <taxon>Stellavirales</taxon>
        <taxon>Astroviridae</taxon>
        <taxon>Mamastrovirus</taxon>
        <taxon>Porcine astrovirus 4</taxon>
    </lineage>
</organism>
<accession>A0A221LEA5</accession>
<evidence type="ECO:0000256" key="8">
    <source>
        <dbReference type="ARBA" id="ARBA00023296"/>
    </source>
</evidence>
<name>A0A221LEA5_9VIRU</name>
<keyword evidence="2" id="KW-0167">Capsid protein</keyword>
<proteinExistence type="predicted"/>
<keyword evidence="4" id="KW-1162">Viral penetration into host cytoplasm</keyword>
<feature type="compositionally biased region" description="Acidic residues" evidence="10">
    <location>
        <begin position="736"/>
        <end position="756"/>
    </location>
</feature>
<dbReference type="GO" id="GO:0075512">
    <property type="term" value="P:clathrin-dependent endocytosis of virus by host cell"/>
    <property type="evidence" value="ECO:0007669"/>
    <property type="project" value="UniProtKB-KW"/>
</dbReference>
<evidence type="ECO:0000256" key="7">
    <source>
        <dbReference type="ARBA" id="ARBA00023060"/>
    </source>
</evidence>
<comment type="function">
    <text evidence="9">The capsid polyprotein VP90 self-assembles and undergoes a proteolytic cleavage by host caspases to yield the immature VP70 virion.</text>
</comment>
<dbReference type="EMBL" id="KY214437">
    <property type="protein sequence ID" value="ASM93476.1"/>
    <property type="molecule type" value="Genomic_RNA"/>
</dbReference>
<protein>
    <submittedName>
        <fullName evidence="12">ORF2</fullName>
    </submittedName>
</protein>
<keyword evidence="3" id="KW-1165">Clathrin-mediated endocytosis of virus by host</keyword>
<dbReference type="Pfam" id="PF03115">
    <property type="entry name" value="Astro_capsid_N"/>
    <property type="match status" value="1"/>
</dbReference>
<sequence length="832" mass="91087">MANNQNNVQPKVVTTTTTTTRRRGGRRRRRTPRTSQAGTTTVRKVTINRQSGRPRRRRRNRPGIGGKQAPGGIRQRITATLGTVGSNQGTAIELEMSALLNPALMKETTGSNHYGPLQIYASTYNLWKIESILLKLTPLIGSSAVSGTAVRASLNLSGQPGSPSWSALGARKHKDTNPGRPLYFYLSGSDLKGPKDGWYFCNTKNDPKMCIAGSLEIHTFGQTMSTYKTGQFAGPLFLAEMTCTWSFKDYNPQPGMLNLVKTTLQEQPQQVKILSKPGEPIKISVDEGSLMARTVSGADNLAGATASEIIWQICDSAIEIASGALPAPFTWLFKCGWWFVKRIANKKQNGQGVTGEPDPGEVVFQVYQSISDAQNDVPCIATGNATTTNATINNLEMMQITPGNVGQQQESIAGIRRSVEPTHDPVQVSSRSLTGQKTLFGHIYDGTAPVACVVMQAVGAQQKVYTYCVRELLDPIFVQNGVTIHPDQIDLPSYAIKKKEGETYTPVGEVYLAAYCEIQNSQPIQWTTVCWKATKTDKIKLQRATSNRIDKFIAIRTGQSVAHASLPQTKYYLEVSDAISLGQTFIDIEEGKWYLSTFVAVGAQNPEFANYGVKFYLSRNINVTGGEYQNIADAYNVGAMMNTATPLVLNLNVTRDQSLTTAELAQLRQLLAGTAPPFPLPPPSEYDNLEMPPLEGDEEEEQGATGYTPLEEARQQKVRPPSAVLVFNEEAAPLLDETEDDDDEDYESDLDDDDYADPPSLLKNIFTPEAKSLCDDLKRKGLDHDVAAKAAQVAFPHPALKLWEATYHNALVDGLSPPSARDCAWGAISEYI</sequence>
<feature type="region of interest" description="Disordered" evidence="10">
    <location>
        <begin position="673"/>
        <end position="761"/>
    </location>
</feature>
<keyword evidence="5" id="KW-0946">Virion</keyword>
<evidence type="ECO:0000256" key="6">
    <source>
        <dbReference type="ARBA" id="ARBA00022890"/>
    </source>
</evidence>
<feature type="compositionally biased region" description="Basic residues" evidence="10">
    <location>
        <begin position="52"/>
        <end position="61"/>
    </location>
</feature>